<dbReference type="RefSeq" id="WP_260347940.1">
    <property type="nucleotide sequence ID" value="NZ_JAOAOS010000002.1"/>
</dbReference>
<gene>
    <name evidence="1" type="ORF">ACFPK2_06675</name>
</gene>
<comment type="caution">
    <text evidence="1">The sequence shown here is derived from an EMBL/GenBank/DDBJ whole genome shotgun (WGS) entry which is preliminary data.</text>
</comment>
<evidence type="ECO:0000313" key="2">
    <source>
        <dbReference type="Proteomes" id="UP001595976"/>
    </source>
</evidence>
<protein>
    <recommendedName>
        <fullName evidence="3">Capsule polysaccharide biosynthesis protein</fullName>
    </recommendedName>
</protein>
<dbReference type="Proteomes" id="UP001595976">
    <property type="component" value="Unassembled WGS sequence"/>
</dbReference>
<dbReference type="EMBL" id="JBHSLI010000002">
    <property type="protein sequence ID" value="MFC5292669.1"/>
    <property type="molecule type" value="Genomic_DNA"/>
</dbReference>
<proteinExistence type="predicted"/>
<organism evidence="1 2">
    <name type="scientific">Bosea minatitlanensis</name>
    <dbReference type="NCBI Taxonomy" id="128782"/>
    <lineage>
        <taxon>Bacteria</taxon>
        <taxon>Pseudomonadati</taxon>
        <taxon>Pseudomonadota</taxon>
        <taxon>Alphaproteobacteria</taxon>
        <taxon>Hyphomicrobiales</taxon>
        <taxon>Boseaceae</taxon>
        <taxon>Bosea</taxon>
    </lineage>
</organism>
<evidence type="ECO:0008006" key="3">
    <source>
        <dbReference type="Google" id="ProtNLM"/>
    </source>
</evidence>
<reference evidence="2" key="1">
    <citation type="journal article" date="2019" name="Int. J. Syst. Evol. Microbiol.">
        <title>The Global Catalogue of Microorganisms (GCM) 10K type strain sequencing project: providing services to taxonomists for standard genome sequencing and annotation.</title>
        <authorList>
            <consortium name="The Broad Institute Genomics Platform"/>
            <consortium name="The Broad Institute Genome Sequencing Center for Infectious Disease"/>
            <person name="Wu L."/>
            <person name="Ma J."/>
        </authorList>
    </citation>
    <scope>NUCLEOTIDE SEQUENCE [LARGE SCALE GENOMIC DNA]</scope>
    <source>
        <strain evidence="2">CGMCC 1.15643</strain>
    </source>
</reference>
<keyword evidence="2" id="KW-1185">Reference proteome</keyword>
<sequence>MKIAIVSSRATHHSAHAGAMRDGLARHGIAASIIPSNTVTDADVVVCWGWRKGKTYREQGRDVLVMERGYLGDRFAWTSLGWNGLNGRASWPEPQDGGARFLRRFANLRRPWRERPGGYALIIGQVLGDAALDGVDMLRWYLDARAAMRRRGYDVLFRPHPESFRKGHNIGPLAHLAAGGTLDDALSGAAVVVTWNSNTGVDATLAGIPAITCDDGAMARPVTANGLDAALVMPDRSDWLHRMAWRQWSLDEIASGAAWDAIKDIR</sequence>
<name>A0ABW0F299_9HYPH</name>
<evidence type="ECO:0000313" key="1">
    <source>
        <dbReference type="EMBL" id="MFC5292669.1"/>
    </source>
</evidence>
<accession>A0ABW0F299</accession>